<evidence type="ECO:0000256" key="1">
    <source>
        <dbReference type="SAM" id="MobiDB-lite"/>
    </source>
</evidence>
<feature type="region of interest" description="Disordered" evidence="1">
    <location>
        <begin position="115"/>
        <end position="187"/>
    </location>
</feature>
<feature type="compositionally biased region" description="Basic residues" evidence="1">
    <location>
        <begin position="1"/>
        <end position="11"/>
    </location>
</feature>
<dbReference type="Proteomes" id="UP000053144">
    <property type="component" value="Chromosome 10"/>
</dbReference>
<dbReference type="EMBL" id="CM003380">
    <property type="protein sequence ID" value="KOM56268.1"/>
    <property type="molecule type" value="Genomic_DNA"/>
</dbReference>
<proteinExistence type="predicted"/>
<evidence type="ECO:0000313" key="2">
    <source>
        <dbReference type="EMBL" id="KOM56268.1"/>
    </source>
</evidence>
<sequence>MGYRATKKRKASSSVDGRRRRRSPTLSPSSSPPTPNNELFSSDEQYEKYVQHFLNREILESKYLEDGYFEGKNIQFYDILAEVGLTEFLSLRRHYHPELVRVFYSNMSISDTGVIRSEEHHSRPASTPPRPATSSSMQHFTYTAAIRTVSNSNSITPPTRSSSHGGGRQSSTLLKQPPAGKESAAPHKNTAAEVVFINMKIQGQFTVSREKRWGSRPK</sequence>
<accession>A0A0L9VMT0</accession>
<feature type="region of interest" description="Disordered" evidence="1">
    <location>
        <begin position="1"/>
        <end position="40"/>
    </location>
</feature>
<name>A0A0L9VMT0_PHAAN</name>
<protein>
    <submittedName>
        <fullName evidence="2">Uncharacterized protein</fullName>
    </submittedName>
</protein>
<dbReference type="Gramene" id="KOM56268">
    <property type="protein sequence ID" value="KOM56268"/>
    <property type="gene ID" value="LR48_Vigan10g216000"/>
</dbReference>
<feature type="compositionally biased region" description="Polar residues" evidence="1">
    <location>
        <begin position="148"/>
        <end position="159"/>
    </location>
</feature>
<evidence type="ECO:0000313" key="3">
    <source>
        <dbReference type="Proteomes" id="UP000053144"/>
    </source>
</evidence>
<organism evidence="2 3">
    <name type="scientific">Phaseolus angularis</name>
    <name type="common">Azuki bean</name>
    <name type="synonym">Vigna angularis</name>
    <dbReference type="NCBI Taxonomy" id="3914"/>
    <lineage>
        <taxon>Eukaryota</taxon>
        <taxon>Viridiplantae</taxon>
        <taxon>Streptophyta</taxon>
        <taxon>Embryophyta</taxon>
        <taxon>Tracheophyta</taxon>
        <taxon>Spermatophyta</taxon>
        <taxon>Magnoliopsida</taxon>
        <taxon>eudicotyledons</taxon>
        <taxon>Gunneridae</taxon>
        <taxon>Pentapetalae</taxon>
        <taxon>rosids</taxon>
        <taxon>fabids</taxon>
        <taxon>Fabales</taxon>
        <taxon>Fabaceae</taxon>
        <taxon>Papilionoideae</taxon>
        <taxon>50 kb inversion clade</taxon>
        <taxon>NPAAA clade</taxon>
        <taxon>indigoferoid/millettioid clade</taxon>
        <taxon>Phaseoleae</taxon>
        <taxon>Vigna</taxon>
    </lineage>
</organism>
<gene>
    <name evidence="2" type="ORF">LR48_Vigan10g216000</name>
</gene>
<reference evidence="3" key="1">
    <citation type="journal article" date="2015" name="Proc. Natl. Acad. Sci. U.S.A.">
        <title>Genome sequencing of adzuki bean (Vigna angularis) provides insight into high starch and low fat accumulation and domestication.</title>
        <authorList>
            <person name="Yang K."/>
            <person name="Tian Z."/>
            <person name="Chen C."/>
            <person name="Luo L."/>
            <person name="Zhao B."/>
            <person name="Wang Z."/>
            <person name="Yu L."/>
            <person name="Li Y."/>
            <person name="Sun Y."/>
            <person name="Li W."/>
            <person name="Chen Y."/>
            <person name="Li Y."/>
            <person name="Zhang Y."/>
            <person name="Ai D."/>
            <person name="Zhao J."/>
            <person name="Shang C."/>
            <person name="Ma Y."/>
            <person name="Wu B."/>
            <person name="Wang M."/>
            <person name="Gao L."/>
            <person name="Sun D."/>
            <person name="Zhang P."/>
            <person name="Guo F."/>
            <person name="Wang W."/>
            <person name="Li Y."/>
            <person name="Wang J."/>
            <person name="Varshney R.K."/>
            <person name="Wang J."/>
            <person name="Ling H.Q."/>
            <person name="Wan P."/>
        </authorList>
    </citation>
    <scope>NUCLEOTIDE SEQUENCE</scope>
    <source>
        <strain evidence="3">cv. Jingnong 6</strain>
    </source>
</reference>
<dbReference type="AlphaFoldDB" id="A0A0L9VMT0"/>